<dbReference type="AlphaFoldDB" id="A0A934QI16"/>
<reference evidence="2" key="1">
    <citation type="submission" date="2017-08" db="EMBL/GenBank/DDBJ databases">
        <authorList>
            <person name="Imhoff J.F."/>
            <person name="Rahn T."/>
            <person name="Kuenzel S."/>
            <person name="Neulinger S.C."/>
        </authorList>
    </citation>
    <scope>NUCLEOTIDE SEQUENCE</scope>
    <source>
        <strain evidence="2">DSM 9154</strain>
    </source>
</reference>
<dbReference type="Proteomes" id="UP000778970">
    <property type="component" value="Unassembled WGS sequence"/>
</dbReference>
<protein>
    <submittedName>
        <fullName evidence="2">DUF1127 domain-containing protein</fullName>
    </submittedName>
</protein>
<evidence type="ECO:0000313" key="2">
    <source>
        <dbReference type="EMBL" id="MBK1697164.1"/>
    </source>
</evidence>
<dbReference type="EMBL" id="NRRE01000022">
    <property type="protein sequence ID" value="MBK1697164.1"/>
    <property type="molecule type" value="Genomic_DNA"/>
</dbReference>
<dbReference type="InterPro" id="IPR009506">
    <property type="entry name" value="YjiS-like"/>
</dbReference>
<evidence type="ECO:0000259" key="1">
    <source>
        <dbReference type="Pfam" id="PF06568"/>
    </source>
</evidence>
<evidence type="ECO:0000313" key="3">
    <source>
        <dbReference type="Proteomes" id="UP000778970"/>
    </source>
</evidence>
<accession>A0A934QI16</accession>
<gene>
    <name evidence="2" type="ORF">CKO21_07875</name>
</gene>
<reference evidence="2" key="2">
    <citation type="journal article" date="2020" name="Microorganisms">
        <title>Osmotic Adaptation and Compatible Solute Biosynthesis of Phototrophic Bacteria as Revealed from Genome Analyses.</title>
        <authorList>
            <person name="Imhoff J.F."/>
            <person name="Rahn T."/>
            <person name="Kunzel S."/>
            <person name="Keller A."/>
            <person name="Neulinger S.C."/>
        </authorList>
    </citation>
    <scope>NUCLEOTIDE SEQUENCE</scope>
    <source>
        <strain evidence="2">DSM 9154</strain>
    </source>
</reference>
<dbReference type="Pfam" id="PF06568">
    <property type="entry name" value="YjiS-like"/>
    <property type="match status" value="1"/>
</dbReference>
<keyword evidence="3" id="KW-1185">Reference proteome</keyword>
<feature type="domain" description="YjiS-like" evidence="1">
    <location>
        <begin position="45"/>
        <end position="80"/>
    </location>
</feature>
<proteinExistence type="predicted"/>
<organism evidence="2 3">
    <name type="scientific">Rhodovibrio salinarum</name>
    <dbReference type="NCBI Taxonomy" id="1087"/>
    <lineage>
        <taxon>Bacteria</taxon>
        <taxon>Pseudomonadati</taxon>
        <taxon>Pseudomonadota</taxon>
        <taxon>Alphaproteobacteria</taxon>
        <taxon>Rhodospirillales</taxon>
        <taxon>Rhodovibrionaceae</taxon>
        <taxon>Rhodovibrio</taxon>
    </lineage>
</organism>
<comment type="caution">
    <text evidence="2">The sequence shown here is derived from an EMBL/GenBank/DDBJ whole genome shotgun (WGS) entry which is preliminary data.</text>
</comment>
<sequence>MTRRGWPQSRRRDPMSRKALTFTVTIPMPAIGDLVPLVRALPTRIWRALLVYQERASSRAALRTMDDRLRRDMGICYEDALREAYKPFWRP</sequence>
<name>A0A934QI16_9PROT</name>